<keyword evidence="1" id="KW-0378">Hydrolase</keyword>
<dbReference type="KEGG" id="dfc:DFI_01750"/>
<feature type="domain" description="Metallo-beta-lactamase" evidence="2">
    <location>
        <begin position="13"/>
        <end position="243"/>
    </location>
</feature>
<keyword evidence="5" id="KW-1185">Reference proteome</keyword>
<dbReference type="Pfam" id="PF00753">
    <property type="entry name" value="Lactamase_B"/>
    <property type="match status" value="1"/>
</dbReference>
<sequence>MQLQSFGAACTVTGSMHLLTLDTPGGQRRVLVDCGMFQGGDEMEARNHEPFPFDPAELDAVLLTHAHLDHIGRLPLLVSRGFRGEVHCTAPTAALAETVLPDSARLQTDGYRSEIRRARRQGHEDQVRPPLYEEADVHRTLALLRPHLTFGQTEKIAGVRVTPERAGHILGSAYLLLDTPDARLLMSGDLGNRESGLQLDFTPPHAVDAVVLETTYANRTHRPWAQTLEEFRDALRDSIRAGGKILIPSFAIERAQVILHTLKELMDSGEVPRIPVFMDSPMATRATNEYFEFGDELIPRVRDALQAGEDPFRPSTLHVVPTSAESQRLNKYDGPAIIMAGNGMMTGGRIQHHLKHHLWKPSTNLIIVSYQSPSSLGGRIVTGADTVRIMGEEIAVRAQVHTIGGFSAHADQDDLLAFLSTAGKPHVWLVHGETAVMDAFLPVLEAHGLKGDIVPDRQTVDLLGPGFPAGRPPGLVVEGSAEHAARVTGGE</sequence>
<dbReference type="PANTHER" id="PTHR11203">
    <property type="entry name" value="CLEAVAGE AND POLYADENYLATION SPECIFICITY FACTOR FAMILY MEMBER"/>
    <property type="match status" value="1"/>
</dbReference>
<evidence type="ECO:0000256" key="1">
    <source>
        <dbReference type="ARBA" id="ARBA00022801"/>
    </source>
</evidence>
<dbReference type="SUPFAM" id="SSF56281">
    <property type="entry name" value="Metallo-hydrolase/oxidoreductase"/>
    <property type="match status" value="1"/>
</dbReference>
<feature type="domain" description="Beta-Casp" evidence="3">
    <location>
        <begin position="255"/>
        <end position="380"/>
    </location>
</feature>
<dbReference type="Pfam" id="PF10996">
    <property type="entry name" value="Beta-Casp"/>
    <property type="match status" value="1"/>
</dbReference>
<dbReference type="InterPro" id="IPR011108">
    <property type="entry name" value="RMMBL"/>
</dbReference>
<organism evidence="4 5">
    <name type="scientific">Deinococcus ficus</name>
    <dbReference type="NCBI Taxonomy" id="317577"/>
    <lineage>
        <taxon>Bacteria</taxon>
        <taxon>Thermotogati</taxon>
        <taxon>Deinococcota</taxon>
        <taxon>Deinococci</taxon>
        <taxon>Deinococcales</taxon>
        <taxon>Deinococcaceae</taxon>
        <taxon>Deinococcus</taxon>
    </lineage>
</organism>
<dbReference type="InterPro" id="IPR036866">
    <property type="entry name" value="RibonucZ/Hydroxyglut_hydro"/>
</dbReference>
<dbReference type="SMART" id="SM00849">
    <property type="entry name" value="Lactamase_B"/>
    <property type="match status" value="1"/>
</dbReference>
<dbReference type="Proteomes" id="UP000259030">
    <property type="component" value="Chromosome"/>
</dbReference>
<name>A0A221STD5_9DEIO</name>
<dbReference type="Pfam" id="PF07521">
    <property type="entry name" value="RMMBL"/>
    <property type="match status" value="1"/>
</dbReference>
<evidence type="ECO:0000259" key="2">
    <source>
        <dbReference type="SMART" id="SM00849"/>
    </source>
</evidence>
<dbReference type="GO" id="GO:0004521">
    <property type="term" value="F:RNA endonuclease activity"/>
    <property type="evidence" value="ECO:0007669"/>
    <property type="project" value="TreeGrafter"/>
</dbReference>
<dbReference type="EMBL" id="CP021081">
    <property type="protein sequence ID" value="ASN79897.1"/>
    <property type="molecule type" value="Genomic_DNA"/>
</dbReference>
<gene>
    <name evidence="4" type="ORF">DFI_01750</name>
</gene>
<dbReference type="Gene3D" id="3.60.15.10">
    <property type="entry name" value="Ribonuclease Z/Hydroxyacylglutathione hydrolase-like"/>
    <property type="match status" value="1"/>
</dbReference>
<dbReference type="STRING" id="317577.GCA_000419625_00795"/>
<dbReference type="InterPro" id="IPR022712">
    <property type="entry name" value="Beta_Casp"/>
</dbReference>
<dbReference type="PANTHER" id="PTHR11203:SF37">
    <property type="entry name" value="INTEGRATOR COMPLEX SUBUNIT 11"/>
    <property type="match status" value="1"/>
</dbReference>
<dbReference type="InterPro" id="IPR050698">
    <property type="entry name" value="MBL"/>
</dbReference>
<dbReference type="Gene3D" id="3.40.50.10890">
    <property type="match status" value="1"/>
</dbReference>
<dbReference type="GO" id="GO:0016787">
    <property type="term" value="F:hydrolase activity"/>
    <property type="evidence" value="ECO:0007669"/>
    <property type="project" value="UniProtKB-KW"/>
</dbReference>
<dbReference type="SMART" id="SM01027">
    <property type="entry name" value="Beta-Casp"/>
    <property type="match status" value="1"/>
</dbReference>
<dbReference type="AlphaFoldDB" id="A0A221STD5"/>
<evidence type="ECO:0000313" key="5">
    <source>
        <dbReference type="Proteomes" id="UP000259030"/>
    </source>
</evidence>
<dbReference type="RefSeq" id="WP_027463895.1">
    <property type="nucleotide sequence ID" value="NZ_CP021081.1"/>
</dbReference>
<evidence type="ECO:0000313" key="4">
    <source>
        <dbReference type="EMBL" id="ASN79897.1"/>
    </source>
</evidence>
<protein>
    <submittedName>
        <fullName evidence="4">Cleavage protein</fullName>
    </submittedName>
</protein>
<dbReference type="InterPro" id="IPR001279">
    <property type="entry name" value="Metallo-B-lactamas"/>
</dbReference>
<accession>A0A221STD5</accession>
<reference evidence="4 5" key="1">
    <citation type="submission" date="2017-05" db="EMBL/GenBank/DDBJ databases">
        <title>The complete genome sequence of Deinococcus ficus isolated from the rhizosphere of the Ficus religiosa L. in Taiwan.</title>
        <authorList>
            <person name="Wu K.-M."/>
            <person name="Liao T.-L."/>
            <person name="Liu Y.-M."/>
            <person name="Young C.-C."/>
            <person name="Tsai S.-F."/>
        </authorList>
    </citation>
    <scope>NUCLEOTIDE SEQUENCE [LARGE SCALE GENOMIC DNA]</scope>
    <source>
        <strain evidence="4 5">CC-FR2-10</strain>
    </source>
</reference>
<dbReference type="CDD" id="cd16295">
    <property type="entry name" value="TTHA0252-CPSF-like_MBL-fold"/>
    <property type="match status" value="1"/>
</dbReference>
<evidence type="ECO:0000259" key="3">
    <source>
        <dbReference type="SMART" id="SM01027"/>
    </source>
</evidence>
<proteinExistence type="predicted"/>